<dbReference type="PANTHER" id="PTHR42850:SF7">
    <property type="entry name" value="BIS(5'-NUCLEOSYL)-TETRAPHOSPHATASE PRPE [ASYMMETRICAL]"/>
    <property type="match status" value="1"/>
</dbReference>
<keyword evidence="3" id="KW-1185">Reference proteome</keyword>
<gene>
    <name evidence="2" type="ORF">J1N51_03295</name>
</gene>
<feature type="domain" description="Calcineurin-like phosphoesterase" evidence="1">
    <location>
        <begin position="14"/>
        <end position="126"/>
    </location>
</feature>
<dbReference type="Proteomes" id="UP000682739">
    <property type="component" value="Chromosome"/>
</dbReference>
<dbReference type="SUPFAM" id="SSF56300">
    <property type="entry name" value="Metallo-dependent phosphatases"/>
    <property type="match status" value="1"/>
</dbReference>
<dbReference type="InterPro" id="IPR029052">
    <property type="entry name" value="Metallo-depent_PP-like"/>
</dbReference>
<accession>A0A975HIR0</accession>
<dbReference type="Gene3D" id="3.60.21.10">
    <property type="match status" value="1"/>
</dbReference>
<reference evidence="2" key="1">
    <citation type="submission" date="2021-03" db="EMBL/GenBank/DDBJ databases">
        <title>Description of Psychrosphaera ytuae sp. nov. isolated from deep sea sediment of South China Sea.</title>
        <authorList>
            <person name="Zhang J."/>
            <person name="Xu X.-D."/>
        </authorList>
    </citation>
    <scope>NUCLEOTIDE SEQUENCE</scope>
    <source>
        <strain evidence="2">MTZ26</strain>
    </source>
</reference>
<dbReference type="GO" id="GO:0016791">
    <property type="term" value="F:phosphatase activity"/>
    <property type="evidence" value="ECO:0007669"/>
    <property type="project" value="TreeGrafter"/>
</dbReference>
<dbReference type="Pfam" id="PF00149">
    <property type="entry name" value="Metallophos"/>
    <property type="match status" value="1"/>
</dbReference>
<protein>
    <submittedName>
        <fullName evidence="2">Metallophosphoesterase</fullName>
    </submittedName>
</protein>
<dbReference type="GO" id="GO:0005737">
    <property type="term" value="C:cytoplasm"/>
    <property type="evidence" value="ECO:0007669"/>
    <property type="project" value="TreeGrafter"/>
</dbReference>
<dbReference type="KEGG" id="psym:J1N51_03295"/>
<dbReference type="AlphaFoldDB" id="A0A975HIR0"/>
<dbReference type="RefSeq" id="WP_208832569.1">
    <property type="nucleotide sequence ID" value="NZ_CP072110.1"/>
</dbReference>
<dbReference type="EMBL" id="CP072110">
    <property type="protein sequence ID" value="QTH64515.1"/>
    <property type="molecule type" value="Genomic_DNA"/>
</dbReference>
<sequence length="318" mass="36026">MAVVKMNESNEYHIIGDIHGHGTELENLLLKLGYKMTETGYSHPEATAIFVGDFIDRGEDLVEHGKVLDIVMPMVKHGHARAVMGNHEFNALAFHTEHPGEPNCYLRPHTEKNKAQHQAFLNEFPLGKAKTEAVLEFFMTLPLFLELKTAVSNKPFRVVHACWDPEQISFIKQSLQNNKLTREFLVKACDSSSKEHFAIERILKGVEVKLPEGLYFNDKDGHTRNAVRVTWWSDSDSKLNDISRQRDLDLSHIDMDLTQQVPFYGLDEPLCVIGHYWMQGKPKPMSDNVICVDFSVVSGNGLTACCLDSELNVEFVTT</sequence>
<dbReference type="InterPro" id="IPR050126">
    <property type="entry name" value="Ap4A_hydrolase"/>
</dbReference>
<evidence type="ECO:0000313" key="2">
    <source>
        <dbReference type="EMBL" id="QTH64515.1"/>
    </source>
</evidence>
<organism evidence="2 3">
    <name type="scientific">Psychrosphaera ytuae</name>
    <dbReference type="NCBI Taxonomy" id="2820710"/>
    <lineage>
        <taxon>Bacteria</taxon>
        <taxon>Pseudomonadati</taxon>
        <taxon>Pseudomonadota</taxon>
        <taxon>Gammaproteobacteria</taxon>
        <taxon>Alteromonadales</taxon>
        <taxon>Pseudoalteromonadaceae</taxon>
        <taxon>Psychrosphaera</taxon>
    </lineage>
</organism>
<evidence type="ECO:0000259" key="1">
    <source>
        <dbReference type="Pfam" id="PF00149"/>
    </source>
</evidence>
<name>A0A975HIR0_9GAMM</name>
<dbReference type="InterPro" id="IPR004843">
    <property type="entry name" value="Calcineurin-like_PHP"/>
</dbReference>
<evidence type="ECO:0000313" key="3">
    <source>
        <dbReference type="Proteomes" id="UP000682739"/>
    </source>
</evidence>
<proteinExistence type="predicted"/>
<dbReference type="PANTHER" id="PTHR42850">
    <property type="entry name" value="METALLOPHOSPHOESTERASE"/>
    <property type="match status" value="1"/>
</dbReference>